<dbReference type="PROSITE" id="PS50847">
    <property type="entry name" value="GRAM_POS_ANCHORING"/>
    <property type="match status" value="1"/>
</dbReference>
<feature type="region of interest" description="Disordered" evidence="5">
    <location>
        <begin position="878"/>
        <end position="903"/>
    </location>
</feature>
<feature type="domain" description="Gram-positive cocci surface proteins LPxTG" evidence="8">
    <location>
        <begin position="907"/>
        <end position="942"/>
    </location>
</feature>
<dbReference type="InterPro" id="IPR029052">
    <property type="entry name" value="Metallo-depent_PP-like"/>
</dbReference>
<evidence type="ECO:0000256" key="6">
    <source>
        <dbReference type="SAM" id="Phobius"/>
    </source>
</evidence>
<evidence type="ECO:0000313" key="9">
    <source>
        <dbReference type="EMBL" id="MEJ1154636.1"/>
    </source>
</evidence>
<dbReference type="Pfam" id="PF13385">
    <property type="entry name" value="Laminin_G_3"/>
    <property type="match status" value="1"/>
</dbReference>
<keyword evidence="6" id="KW-0812">Transmembrane</keyword>
<dbReference type="Gene3D" id="3.60.21.10">
    <property type="match status" value="1"/>
</dbReference>
<dbReference type="InterPro" id="IPR019931">
    <property type="entry name" value="LPXTG_anchor"/>
</dbReference>
<dbReference type="Proteomes" id="UP001368654">
    <property type="component" value="Unassembled WGS sequence"/>
</dbReference>
<evidence type="ECO:0000256" key="4">
    <source>
        <dbReference type="ARBA" id="ARBA00023088"/>
    </source>
</evidence>
<organism evidence="9 10">
    <name type="scientific">Microbacterium marmarense</name>
    <dbReference type="NCBI Taxonomy" id="3122051"/>
    <lineage>
        <taxon>Bacteria</taxon>
        <taxon>Bacillati</taxon>
        <taxon>Actinomycetota</taxon>
        <taxon>Actinomycetes</taxon>
        <taxon>Micrococcales</taxon>
        <taxon>Microbacteriaceae</taxon>
        <taxon>Microbacterium</taxon>
    </lineage>
</organism>
<evidence type="ECO:0000256" key="1">
    <source>
        <dbReference type="ARBA" id="ARBA00022512"/>
    </source>
</evidence>
<keyword evidence="3 7" id="KW-0732">Signal</keyword>
<keyword evidence="6" id="KW-1133">Transmembrane helix</keyword>
<keyword evidence="2" id="KW-0964">Secreted</keyword>
<accession>A0ABU8LR23</accession>
<dbReference type="InterPro" id="IPR051918">
    <property type="entry name" value="STPP_CPPED1"/>
</dbReference>
<evidence type="ECO:0000256" key="5">
    <source>
        <dbReference type="SAM" id="MobiDB-lite"/>
    </source>
</evidence>
<dbReference type="RefSeq" id="WP_337337070.1">
    <property type="nucleotide sequence ID" value="NZ_JBBDGL010000001.1"/>
</dbReference>
<keyword evidence="6" id="KW-0472">Membrane</keyword>
<evidence type="ECO:0000313" key="10">
    <source>
        <dbReference type="Proteomes" id="UP001368654"/>
    </source>
</evidence>
<proteinExistence type="predicted"/>
<evidence type="ECO:0000256" key="7">
    <source>
        <dbReference type="SAM" id="SignalP"/>
    </source>
</evidence>
<evidence type="ECO:0000256" key="2">
    <source>
        <dbReference type="ARBA" id="ARBA00022525"/>
    </source>
</evidence>
<name>A0ABU8LR23_9MICO</name>
<dbReference type="PANTHER" id="PTHR43143">
    <property type="entry name" value="METALLOPHOSPHOESTERASE, CALCINEURIN SUPERFAMILY"/>
    <property type="match status" value="1"/>
</dbReference>
<keyword evidence="1" id="KW-0134">Cell wall</keyword>
<feature type="chain" id="PRO_5047496258" evidence="7">
    <location>
        <begin position="28"/>
        <end position="942"/>
    </location>
</feature>
<dbReference type="Gene3D" id="2.60.120.200">
    <property type="match status" value="1"/>
</dbReference>
<keyword evidence="10" id="KW-1185">Reference proteome</keyword>
<dbReference type="EMBL" id="JBBDGL010000001">
    <property type="protein sequence ID" value="MEJ1154636.1"/>
    <property type="molecule type" value="Genomic_DNA"/>
</dbReference>
<evidence type="ECO:0000256" key="3">
    <source>
        <dbReference type="ARBA" id="ARBA00022729"/>
    </source>
</evidence>
<dbReference type="SUPFAM" id="SSF49899">
    <property type="entry name" value="Concanavalin A-like lectins/glucanases"/>
    <property type="match status" value="1"/>
</dbReference>
<dbReference type="SUPFAM" id="SSF56300">
    <property type="entry name" value="Metallo-dependent phosphatases"/>
    <property type="match status" value="1"/>
</dbReference>
<feature type="compositionally biased region" description="Gly residues" evidence="5">
    <location>
        <begin position="886"/>
        <end position="899"/>
    </location>
</feature>
<comment type="caution">
    <text evidence="9">The sequence shown here is derived from an EMBL/GenBank/DDBJ whole genome shotgun (WGS) entry which is preliminary data.</text>
</comment>
<evidence type="ECO:0000259" key="8">
    <source>
        <dbReference type="PROSITE" id="PS50847"/>
    </source>
</evidence>
<feature type="transmembrane region" description="Helical" evidence="6">
    <location>
        <begin position="914"/>
        <end position="934"/>
    </location>
</feature>
<sequence>MNTVFPIRSPRRALGLIAIATATGILAATGAVTGPASPSASASVVTHSNLTEIAPHESTVYDGRSSFIVPVLPDTQFYSRYSSLQFFPKYGTDPFQVQTEWIVQNQDELNMPFTIHVGDVVDQERVTTEWDAAQRAMQILTDGGMTYSVLPGNHDVQNPGARSTEDAASNYRQRFGAAAMQRQAGEQLIGTFQDGLSSAYLFEAEGHTWMSLAIAWNASDDTFAWAQGILDAHPDVPVILSSHAIVNIAEDQMSPAYWWWGDHLFDQLITGNDQVIMTLNGHFHGSTMQTRTNDAGNPVYQILTDYQMAADGGNGIMTLLEFDLTNDRIDVETVSPWVTVKDEDSRSSSDTPVLDGDWQSFAIAFDFAERFGWSDDLAEADGIDLSERAKEIVSEGWDGDASGATRAAPGSAEDYIAVDGTVAHWRFGSVSAGTFDETGKVPDIAGDSPMYRSAVEHTDAPDEVGDVQVTHENTAFYSADAGAMCFENATRLTDGPDRLAYISTEYGAPATFANLTSDTGYTIETFVQLDEDWTEGANRWSSALTRGGTRSWMGVADNSDPGAGAAWLGISSLREYQFSASDDRTRGSYTLWSGEIMQGAWHHVAIVNDPDDRTAVMYVDGVPVLRNANDVAGMVAADYMPWIIGASTWNTEPDHGWHGCIGETRIVDHALDSSEFLTERVDIDGDGPNFTVDTDLTGVKAPDTVVSVLSGSGRPGAEVRVEVDEKDAGAVTVSASGTWTIALDYPIEGAGTTRALAFVQSIGQRDGSPLGATLTIGEVIEWVPSEGDLMANLEGRITVTPNTFEPGATITIAMPDDHEGDEIHAFAFSEPLALGQGTVSGGKVVMTTPSTLPTGEHQIAVYAEGGKLVGWDSAVVTEPDRSPAVDGGGEEGPGGGAAAGGSNSESLAVTGSDVAGIGVLAGLALGALALGVVIPGRRRRSS</sequence>
<feature type="signal peptide" evidence="7">
    <location>
        <begin position="1"/>
        <end position="27"/>
    </location>
</feature>
<protein>
    <submittedName>
        <fullName evidence="9">LamG-like jellyroll fold domain-containing protein</fullName>
    </submittedName>
</protein>
<dbReference type="PANTHER" id="PTHR43143:SF5">
    <property type="entry name" value="SECRETED PROTEIN"/>
    <property type="match status" value="1"/>
</dbReference>
<gene>
    <name evidence="9" type="ORF">WDU96_03360</name>
</gene>
<dbReference type="InterPro" id="IPR013320">
    <property type="entry name" value="ConA-like_dom_sf"/>
</dbReference>
<reference evidence="9 10" key="1">
    <citation type="submission" date="2024-02" db="EMBL/GenBank/DDBJ databases">
        <authorList>
            <person name="Saticioglu I.B."/>
        </authorList>
    </citation>
    <scope>NUCLEOTIDE SEQUENCE [LARGE SCALE GENOMIC DNA]</scope>
    <source>
        <strain evidence="9 10">Mu-86</strain>
    </source>
</reference>
<keyword evidence="4" id="KW-0572">Peptidoglycan-anchor</keyword>